<gene>
    <name evidence="4" type="ORF">AB1Y20_017518</name>
</gene>
<evidence type="ECO:0000256" key="1">
    <source>
        <dbReference type="ARBA" id="ARBA00007441"/>
    </source>
</evidence>
<protein>
    <recommendedName>
        <fullName evidence="3">Aminotransferase class I/classII large domain-containing protein</fullName>
    </recommendedName>
</protein>
<keyword evidence="2" id="KW-0663">Pyridoxal phosphate</keyword>
<proteinExistence type="inferred from homology"/>
<organism evidence="4 5">
    <name type="scientific">Prymnesium parvum</name>
    <name type="common">Toxic golden alga</name>
    <dbReference type="NCBI Taxonomy" id="97485"/>
    <lineage>
        <taxon>Eukaryota</taxon>
        <taxon>Haptista</taxon>
        <taxon>Haptophyta</taxon>
        <taxon>Prymnesiophyceae</taxon>
        <taxon>Prymnesiales</taxon>
        <taxon>Prymnesiaceae</taxon>
        <taxon>Prymnesium</taxon>
    </lineage>
</organism>
<dbReference type="Gene3D" id="3.40.640.10">
    <property type="entry name" value="Type I PLP-dependent aspartate aminotransferase-like (Major domain)"/>
    <property type="match status" value="1"/>
</dbReference>
<evidence type="ECO:0000313" key="4">
    <source>
        <dbReference type="EMBL" id="KAL1522531.1"/>
    </source>
</evidence>
<sequence length="438" mass="47283">MLPAARSLSAAGRLGGLAARAASTQPSELRRFLVERYDGWTDGSDSLSSSECEPISLRELLRHADDEGKQWWEALSLGYPEQPGSDRLRHEIARGYASVGAAQLNVLAPAEGIYLAMRALLSPGDHVVATAPHYQSLGEVARAIGCEVSLWLPEEGGAARFAPRRLGNLMRGRGGTRLVVANWPHNPTGAVPSAEEMGQVVAMCEASGAHLFVDEMYRGLEHGSTAPLPAACDAYERGITLSGMSKTYGLPGLRIGWLASRDEAFMARVAELKDYTSICPPAPSEVLAFIALRSREALLARNRALVADGLSACRAHVAAHAELLQWHEPAGGTFAFVGLRGWGAQVSAHAYSQLLYALHHLPIHNYSTSSIPRITTIGIVLGTQSVSGVNRRAKLMLLPSSLFECGDDRVRLTFGRKHTPQLLGRWSDDLSQYGLQLH</sequence>
<dbReference type="EMBL" id="JBGBPQ010000006">
    <property type="protein sequence ID" value="KAL1522531.1"/>
    <property type="molecule type" value="Genomic_DNA"/>
</dbReference>
<feature type="domain" description="Aminotransferase class I/classII large" evidence="3">
    <location>
        <begin position="78"/>
        <end position="355"/>
    </location>
</feature>
<dbReference type="Gene3D" id="3.90.1150.10">
    <property type="entry name" value="Aspartate Aminotransferase, domain 1"/>
    <property type="match status" value="1"/>
</dbReference>
<dbReference type="Pfam" id="PF00155">
    <property type="entry name" value="Aminotran_1_2"/>
    <property type="match status" value="1"/>
</dbReference>
<reference evidence="4 5" key="1">
    <citation type="journal article" date="2024" name="Science">
        <title>Giant polyketide synthase enzymes in the biosynthesis of giant marine polyether toxins.</title>
        <authorList>
            <person name="Fallon T.R."/>
            <person name="Shende V.V."/>
            <person name="Wierzbicki I.H."/>
            <person name="Pendleton A.L."/>
            <person name="Watervoot N.F."/>
            <person name="Auber R.P."/>
            <person name="Gonzalez D.J."/>
            <person name="Wisecaver J.H."/>
            <person name="Moore B.S."/>
        </authorList>
    </citation>
    <scope>NUCLEOTIDE SEQUENCE [LARGE SCALE GENOMIC DNA]</scope>
    <source>
        <strain evidence="4 5">12B1</strain>
    </source>
</reference>
<evidence type="ECO:0000256" key="2">
    <source>
        <dbReference type="ARBA" id="ARBA00022898"/>
    </source>
</evidence>
<dbReference type="PROSITE" id="PS00105">
    <property type="entry name" value="AA_TRANSFER_CLASS_1"/>
    <property type="match status" value="1"/>
</dbReference>
<dbReference type="CDD" id="cd00609">
    <property type="entry name" value="AAT_like"/>
    <property type="match status" value="1"/>
</dbReference>
<dbReference type="GO" id="GO:0003824">
    <property type="term" value="F:catalytic activity"/>
    <property type="evidence" value="ECO:0007669"/>
    <property type="project" value="InterPro"/>
</dbReference>
<dbReference type="InterPro" id="IPR004838">
    <property type="entry name" value="NHTrfase_class1_PyrdxlP-BS"/>
</dbReference>
<name>A0AB34JKR7_PRYPA</name>
<dbReference type="GO" id="GO:0030170">
    <property type="term" value="F:pyridoxal phosphate binding"/>
    <property type="evidence" value="ECO:0007669"/>
    <property type="project" value="InterPro"/>
</dbReference>
<keyword evidence="5" id="KW-1185">Reference proteome</keyword>
<dbReference type="SUPFAM" id="SSF53383">
    <property type="entry name" value="PLP-dependent transferases"/>
    <property type="match status" value="1"/>
</dbReference>
<accession>A0AB34JKR7</accession>
<dbReference type="InterPro" id="IPR004839">
    <property type="entry name" value="Aminotransferase_I/II_large"/>
</dbReference>
<dbReference type="AlphaFoldDB" id="A0AB34JKR7"/>
<dbReference type="InterPro" id="IPR015424">
    <property type="entry name" value="PyrdxlP-dep_Trfase"/>
</dbReference>
<dbReference type="InterPro" id="IPR015421">
    <property type="entry name" value="PyrdxlP-dep_Trfase_major"/>
</dbReference>
<dbReference type="InterPro" id="IPR015422">
    <property type="entry name" value="PyrdxlP-dep_Trfase_small"/>
</dbReference>
<evidence type="ECO:0000259" key="3">
    <source>
        <dbReference type="Pfam" id="PF00155"/>
    </source>
</evidence>
<comment type="caution">
    <text evidence="4">The sequence shown here is derived from an EMBL/GenBank/DDBJ whole genome shotgun (WGS) entry which is preliminary data.</text>
</comment>
<dbReference type="PANTHER" id="PTHR43510:SF1">
    <property type="entry name" value="AMINOTRANSFERASE FUNCTION, HYPOTHETICAL (EUROFUNG)"/>
    <property type="match status" value="1"/>
</dbReference>
<comment type="similarity">
    <text evidence="1">Belongs to the class-I pyridoxal-phosphate-dependent aminotransferase family.</text>
</comment>
<dbReference type="Proteomes" id="UP001515480">
    <property type="component" value="Unassembled WGS sequence"/>
</dbReference>
<evidence type="ECO:0000313" key="5">
    <source>
        <dbReference type="Proteomes" id="UP001515480"/>
    </source>
</evidence>
<dbReference type="PANTHER" id="PTHR43510">
    <property type="entry name" value="AMINOTRANSFERASE FUNCTION, HYPOTHETICAL (EUROFUNG)"/>
    <property type="match status" value="1"/>
</dbReference>